<feature type="domain" description="Protein export membrane protein SecD/SecF C-terminal" evidence="10">
    <location>
        <begin position="333"/>
        <end position="500"/>
    </location>
</feature>
<dbReference type="GO" id="GO:0043952">
    <property type="term" value="P:protein transport by the Sec complex"/>
    <property type="evidence" value="ECO:0007669"/>
    <property type="project" value="UniProtKB-UniRule"/>
</dbReference>
<feature type="transmembrane region" description="Helical" evidence="9">
    <location>
        <begin position="9"/>
        <end position="28"/>
    </location>
</feature>
<comment type="function">
    <text evidence="9">Part of the Sec protein translocase complex. Interacts with the SecYEG preprotein conducting channel. SecDF uses the proton motive force (PMF) to complete protein translocation after the ATP-dependent function of SecA.</text>
</comment>
<evidence type="ECO:0000313" key="12">
    <source>
        <dbReference type="EMBL" id="MBA2133028.1"/>
    </source>
</evidence>
<dbReference type="Gene3D" id="3.30.70.3400">
    <property type="match status" value="1"/>
</dbReference>
<dbReference type="NCBIfam" id="TIGR00916">
    <property type="entry name" value="2A0604s01"/>
    <property type="match status" value="1"/>
</dbReference>
<protein>
    <recommendedName>
        <fullName evidence="9">Protein translocase subunit SecD</fullName>
    </recommendedName>
</protein>
<evidence type="ECO:0000256" key="7">
    <source>
        <dbReference type="ARBA" id="ARBA00023010"/>
    </source>
</evidence>
<accession>A0A8J6I123</accession>
<dbReference type="NCBIfam" id="TIGR01129">
    <property type="entry name" value="secD"/>
    <property type="match status" value="1"/>
</dbReference>
<evidence type="ECO:0000256" key="3">
    <source>
        <dbReference type="ARBA" id="ARBA00022475"/>
    </source>
</evidence>
<keyword evidence="13" id="KW-1185">Reference proteome</keyword>
<dbReference type="InterPro" id="IPR048634">
    <property type="entry name" value="SecD_SecF_C"/>
</dbReference>
<organism evidence="12 13">
    <name type="scientific">Capillibacterium thermochitinicola</name>
    <dbReference type="NCBI Taxonomy" id="2699427"/>
    <lineage>
        <taxon>Bacteria</taxon>
        <taxon>Bacillati</taxon>
        <taxon>Bacillota</taxon>
        <taxon>Capillibacterium</taxon>
    </lineage>
</organism>
<keyword evidence="5 9" id="KW-0653">Protein transport</keyword>
<dbReference type="AlphaFoldDB" id="A0A8J6I123"/>
<comment type="subunit">
    <text evidence="9">Forms a complex with SecF. Part of the essential Sec protein translocation apparatus which comprises SecA, SecYEG and auxiliary proteins SecDF. Other proteins may also be involved.</text>
</comment>
<keyword evidence="3 9" id="KW-1003">Cell membrane</keyword>
<feature type="transmembrane region" description="Helical" evidence="9">
    <location>
        <begin position="374"/>
        <end position="395"/>
    </location>
</feature>
<dbReference type="InterPro" id="IPR054384">
    <property type="entry name" value="SecDF_P1_head"/>
</dbReference>
<dbReference type="PANTHER" id="PTHR30081:SF1">
    <property type="entry name" value="PROTEIN TRANSLOCASE SUBUNIT SECD"/>
    <property type="match status" value="1"/>
</dbReference>
<dbReference type="FunFam" id="1.20.1640.10:FF:000004">
    <property type="entry name" value="Protein translocase subunit SecD"/>
    <property type="match status" value="1"/>
</dbReference>
<dbReference type="GO" id="GO:0006605">
    <property type="term" value="P:protein targeting"/>
    <property type="evidence" value="ECO:0007669"/>
    <property type="project" value="UniProtKB-UniRule"/>
</dbReference>
<dbReference type="InterPro" id="IPR022813">
    <property type="entry name" value="SecD/SecF_arch_bac"/>
</dbReference>
<dbReference type="InterPro" id="IPR001036">
    <property type="entry name" value="Acrflvin-R"/>
</dbReference>
<dbReference type="InterPro" id="IPR055344">
    <property type="entry name" value="SecD_SecF_C_bact"/>
</dbReference>
<keyword evidence="7 9" id="KW-0811">Translocation</keyword>
<gene>
    <name evidence="9 12" type="primary">secD</name>
    <name evidence="12" type="ORF">G5B42_05665</name>
</gene>
<keyword evidence="2 9" id="KW-0813">Transport</keyword>
<dbReference type="RefSeq" id="WP_181339474.1">
    <property type="nucleotide sequence ID" value="NZ_JAAKDE010000010.1"/>
</dbReference>
<sequence>MRRDLRRKTWFILILVVAVGVYAILPIFSPTLKQLFFRGNDPIRRGLDLKGGMEIILAPDYRVEERVLAEVEKYAKKAVAGLGVGEPAVSLLGMANDNNRYEGLALKFASAAEAQKVLAAGVIKTNLTWRSGIEEKKLKLNVGVDQADPTVIRVAVQEDPANFPADALYQAKVIIENRINSSGLSETVVRLDQTKGRIEVQLPGIRSQEEAERLIKSTGRLNFRLDGKIVMYGSDLEEAQAGFSQETGAPVINLRFGKEGARLFEKITSEHVNEVLAIYLDEEMLMAPIISEPIPNGQAQISMGRGVTFQEAKDYAILMKSGALPLSLRSVMTTQVAPTLGTETVKLSLIAGVFGIILVFIMMIAFYGRMGVVADLALVIYAILVLGAIAIFRGVLTLPGIAGLILGIGMAVDANVIIFERIKDEVRLGRGIHSALEAGFDRAYVTILDSNITTLIAAVVLYAFGSGAVKGFAVTLSISILASMFTALFVSKTFLSIWVEKAPERFLAKYVVRG</sequence>
<dbReference type="SUPFAM" id="SSF82866">
    <property type="entry name" value="Multidrug efflux transporter AcrB transmembrane domain"/>
    <property type="match status" value="1"/>
</dbReference>
<feature type="transmembrane region" description="Helical" evidence="9">
    <location>
        <begin position="443"/>
        <end position="465"/>
    </location>
</feature>
<dbReference type="GO" id="GO:0005886">
    <property type="term" value="C:plasma membrane"/>
    <property type="evidence" value="ECO:0007669"/>
    <property type="project" value="UniProtKB-SubCell"/>
</dbReference>
<evidence type="ECO:0000259" key="11">
    <source>
        <dbReference type="Pfam" id="PF22599"/>
    </source>
</evidence>
<evidence type="ECO:0000256" key="1">
    <source>
        <dbReference type="ARBA" id="ARBA00004651"/>
    </source>
</evidence>
<feature type="transmembrane region" description="Helical" evidence="9">
    <location>
        <begin position="471"/>
        <end position="491"/>
    </location>
</feature>
<comment type="similarity">
    <text evidence="9">Belongs to the SecD/SecF family. SecD subfamily.</text>
</comment>
<evidence type="ECO:0000256" key="4">
    <source>
        <dbReference type="ARBA" id="ARBA00022692"/>
    </source>
</evidence>
<dbReference type="GO" id="GO:0065002">
    <property type="term" value="P:intracellular protein transmembrane transport"/>
    <property type="evidence" value="ECO:0007669"/>
    <property type="project" value="UniProtKB-UniRule"/>
</dbReference>
<comment type="subcellular location">
    <subcellularLocation>
        <location evidence="1 9">Cell membrane</location>
        <topology evidence="1 9">Multi-pass membrane protein</topology>
    </subcellularLocation>
</comment>
<evidence type="ECO:0000259" key="10">
    <source>
        <dbReference type="Pfam" id="PF02355"/>
    </source>
</evidence>
<keyword evidence="4 9" id="KW-0812">Transmembrane</keyword>
<keyword evidence="6 9" id="KW-1133">Transmembrane helix</keyword>
<dbReference type="InterPro" id="IPR005791">
    <property type="entry name" value="SecD"/>
</dbReference>
<name>A0A8J6I123_9FIRM</name>
<dbReference type="GO" id="GO:0015450">
    <property type="term" value="F:protein-transporting ATPase activity"/>
    <property type="evidence" value="ECO:0007669"/>
    <property type="project" value="InterPro"/>
</dbReference>
<dbReference type="Proteomes" id="UP000657177">
    <property type="component" value="Unassembled WGS sequence"/>
</dbReference>
<keyword evidence="8 9" id="KW-0472">Membrane</keyword>
<evidence type="ECO:0000256" key="2">
    <source>
        <dbReference type="ARBA" id="ARBA00022448"/>
    </source>
</evidence>
<dbReference type="Pfam" id="PF22599">
    <property type="entry name" value="SecDF_P1_head"/>
    <property type="match status" value="1"/>
</dbReference>
<feature type="transmembrane region" description="Helical" evidence="9">
    <location>
        <begin position="347"/>
        <end position="367"/>
    </location>
</feature>
<comment type="caution">
    <text evidence="12">The sequence shown here is derived from an EMBL/GenBank/DDBJ whole genome shotgun (WGS) entry which is preliminary data.</text>
</comment>
<evidence type="ECO:0000256" key="8">
    <source>
        <dbReference type="ARBA" id="ARBA00023136"/>
    </source>
</evidence>
<dbReference type="Pfam" id="PF02355">
    <property type="entry name" value="SecD_SecF_C"/>
    <property type="match status" value="1"/>
</dbReference>
<dbReference type="EMBL" id="JAAKDE010000010">
    <property type="protein sequence ID" value="MBA2133028.1"/>
    <property type="molecule type" value="Genomic_DNA"/>
</dbReference>
<evidence type="ECO:0000256" key="9">
    <source>
        <dbReference type="HAMAP-Rule" id="MF_01463"/>
    </source>
</evidence>
<evidence type="ECO:0000313" key="13">
    <source>
        <dbReference type="Proteomes" id="UP000657177"/>
    </source>
</evidence>
<reference evidence="12" key="1">
    <citation type="submission" date="2020-06" db="EMBL/GenBank/DDBJ databases">
        <title>Novel chitinolytic bacterium.</title>
        <authorList>
            <person name="Ungkulpasvich U."/>
            <person name="Kosugi A."/>
            <person name="Uke A."/>
        </authorList>
    </citation>
    <scope>NUCLEOTIDE SEQUENCE</scope>
    <source>
        <strain evidence="12">UUS1-1</strain>
    </source>
</reference>
<dbReference type="PRINTS" id="PR00702">
    <property type="entry name" value="ACRIFLAVINRP"/>
</dbReference>
<evidence type="ECO:0000256" key="6">
    <source>
        <dbReference type="ARBA" id="ARBA00022989"/>
    </source>
</evidence>
<dbReference type="Gene3D" id="3.30.1360.200">
    <property type="match status" value="1"/>
</dbReference>
<proteinExistence type="inferred from homology"/>
<dbReference type="HAMAP" id="MF_01463_B">
    <property type="entry name" value="SecD_B"/>
    <property type="match status" value="1"/>
</dbReference>
<dbReference type="PANTHER" id="PTHR30081">
    <property type="entry name" value="PROTEIN-EXPORT MEMBRANE PROTEIN SEC"/>
    <property type="match status" value="1"/>
</dbReference>
<dbReference type="Gene3D" id="1.20.1640.10">
    <property type="entry name" value="Multidrug efflux transporter AcrB transmembrane domain"/>
    <property type="match status" value="1"/>
</dbReference>
<feature type="transmembrane region" description="Helical" evidence="9">
    <location>
        <begin position="401"/>
        <end position="422"/>
    </location>
</feature>
<evidence type="ECO:0000256" key="5">
    <source>
        <dbReference type="ARBA" id="ARBA00022927"/>
    </source>
</evidence>
<feature type="domain" description="SecDF P1 head subdomain" evidence="11">
    <location>
        <begin position="222"/>
        <end position="325"/>
    </location>
</feature>